<dbReference type="Proteomes" id="UP001380953">
    <property type="component" value="Unassembled WGS sequence"/>
</dbReference>
<gene>
    <name evidence="1" type="ORF">WKI47_03430</name>
</gene>
<protein>
    <submittedName>
        <fullName evidence="1">HD domain-containing phosphohydrolase</fullName>
    </submittedName>
</protein>
<proteinExistence type="predicted"/>
<reference evidence="1" key="1">
    <citation type="submission" date="2024-03" db="EMBL/GenBank/DDBJ databases">
        <title>Whole genome sequecning of epiphytes from Marcgravia umbellata leaves.</title>
        <authorList>
            <person name="Kumar G."/>
            <person name="Savka M.A."/>
        </authorList>
    </citation>
    <scope>NUCLEOTIDE SEQUENCE</scope>
    <source>
        <strain evidence="1">RIT_BL5</strain>
    </source>
</reference>
<organism evidence="1 2">
    <name type="scientific">Saccharibacillus sacchari</name>
    <dbReference type="NCBI Taxonomy" id="456493"/>
    <lineage>
        <taxon>Bacteria</taxon>
        <taxon>Bacillati</taxon>
        <taxon>Bacillota</taxon>
        <taxon>Bacilli</taxon>
        <taxon>Bacillales</taxon>
        <taxon>Paenibacillaceae</taxon>
        <taxon>Saccharibacillus</taxon>
    </lineage>
</organism>
<keyword evidence="2" id="KW-1185">Reference proteome</keyword>
<name>A0ACC6P7R3_9BACL</name>
<comment type="caution">
    <text evidence="1">The sequence shown here is derived from an EMBL/GenBank/DDBJ whole genome shotgun (WGS) entry which is preliminary data.</text>
</comment>
<sequence length="511" mass="56922">MTEYRRFLRRLVRNYIIGSVLAVLCLGGAVMSSALRLPIGGFSSLFIVLFISFLVMMSVEFLTFARQVRPIRGLFLQQKPTIDDIRNAYVQIHRLPSLSVLRIMGPHLLGLSVPAILLTLLFMRIGWVDLPVHYIGIAASGAILVAGMHALIEYFLTDQAIRPLLKFVSEMGQRDYGISVSLDGRVIVSTQRKFQLSAFSIGTFPLFFFVLATQIRLSVTGSPLIEDYWQWASLILIFGILFSSLGAWLLSRSVRQPIGNLEKALRAVQTGDLEVRASDLYSDEFSRLVAGFNHMVQGLSQRQRVNEQLLQSYFSTLAAALDARDTYTAGHSQRVAEYSLLIGRGAGLGREELDLLNKSALLHDIGKIGVRDSVLLKDGRLTDEEFEQIKKHPALGEEILKQIEPAEMMAPLLPGVRSHHERYDGRGYPDGLAGTDIPKLGRIIAVADAFDAMTSDRPYRSGMPLEKAISIISEGKGTQWDPYYAQIFVDAFYQGKEQPAAPKPEQFRAEA</sequence>
<evidence type="ECO:0000313" key="1">
    <source>
        <dbReference type="EMBL" id="MEJ8302963.1"/>
    </source>
</evidence>
<dbReference type="EMBL" id="JBBKAR010000007">
    <property type="protein sequence ID" value="MEJ8302963.1"/>
    <property type="molecule type" value="Genomic_DNA"/>
</dbReference>
<accession>A0ACC6P7R3</accession>
<evidence type="ECO:0000313" key="2">
    <source>
        <dbReference type="Proteomes" id="UP001380953"/>
    </source>
</evidence>